<evidence type="ECO:0000256" key="11">
    <source>
        <dbReference type="RuleBase" id="RU004517"/>
    </source>
</evidence>
<dbReference type="NCBIfam" id="TIGR01123">
    <property type="entry name" value="ilvE_II"/>
    <property type="match status" value="1"/>
</dbReference>
<evidence type="ECO:0000313" key="13">
    <source>
        <dbReference type="EMBL" id="EDV19897.1"/>
    </source>
</evidence>
<dbReference type="AlphaFoldDB" id="B3SBH7"/>
<dbReference type="GO" id="GO:0052654">
    <property type="term" value="F:L-leucine-2-oxoglutarate transaminase activity"/>
    <property type="evidence" value="ECO:0007669"/>
    <property type="project" value="RHEA"/>
</dbReference>
<dbReference type="InParanoid" id="B3SBH7"/>
<evidence type="ECO:0000313" key="14">
    <source>
        <dbReference type="Proteomes" id="UP000009022"/>
    </source>
</evidence>
<dbReference type="InterPro" id="IPR043132">
    <property type="entry name" value="BCAT-like_C"/>
</dbReference>
<comment type="catalytic activity">
    <reaction evidence="11">
        <text>L-valine + 2-oxoglutarate = 3-methyl-2-oxobutanoate + L-glutamate</text>
        <dbReference type="Rhea" id="RHEA:24813"/>
        <dbReference type="ChEBI" id="CHEBI:11851"/>
        <dbReference type="ChEBI" id="CHEBI:16810"/>
        <dbReference type="ChEBI" id="CHEBI:29985"/>
        <dbReference type="ChEBI" id="CHEBI:57762"/>
        <dbReference type="EC" id="2.6.1.42"/>
    </reaction>
</comment>
<dbReference type="OMA" id="TGPYFRT"/>
<dbReference type="FunFam" id="3.20.10.10:FF:000004">
    <property type="entry name" value="Branched-chain-amino-acid aminotransferase"/>
    <property type="match status" value="1"/>
</dbReference>
<dbReference type="STRING" id="10228.B3SBH7"/>
<evidence type="ECO:0000256" key="3">
    <source>
        <dbReference type="ARBA" id="ARBA00022576"/>
    </source>
</evidence>
<feature type="region of interest" description="Disordered" evidence="12">
    <location>
        <begin position="1"/>
        <end position="23"/>
    </location>
</feature>
<dbReference type="Gene3D" id="3.30.470.10">
    <property type="match status" value="1"/>
</dbReference>
<comment type="similarity">
    <text evidence="2 9">Belongs to the class-IV pyridoxal-phosphate-dependent aminotransferase family.</text>
</comment>
<comment type="catalytic activity">
    <reaction evidence="11">
        <text>L-isoleucine + 2-oxoglutarate = (S)-3-methyl-2-oxopentanoate + L-glutamate</text>
        <dbReference type="Rhea" id="RHEA:24801"/>
        <dbReference type="ChEBI" id="CHEBI:16810"/>
        <dbReference type="ChEBI" id="CHEBI:29985"/>
        <dbReference type="ChEBI" id="CHEBI:35146"/>
        <dbReference type="ChEBI" id="CHEBI:58045"/>
        <dbReference type="EC" id="2.6.1.42"/>
    </reaction>
</comment>
<comment type="cofactor">
    <cofactor evidence="1 10">
        <name>pyridoxal 5'-phosphate</name>
        <dbReference type="ChEBI" id="CHEBI:597326"/>
    </cofactor>
</comment>
<dbReference type="GO" id="GO:0052655">
    <property type="term" value="F:L-valine-2-oxoglutarate transaminase activity"/>
    <property type="evidence" value="ECO:0007669"/>
    <property type="project" value="RHEA"/>
</dbReference>
<dbReference type="Pfam" id="PF01063">
    <property type="entry name" value="Aminotran_4"/>
    <property type="match status" value="1"/>
</dbReference>
<dbReference type="Gene3D" id="3.20.10.10">
    <property type="entry name" value="D-amino Acid Aminotransferase, subunit A, domain 2"/>
    <property type="match status" value="1"/>
</dbReference>
<keyword evidence="7 11" id="KW-0100">Branched-chain amino acid biosynthesis</keyword>
<sequence length="362" mass="40790">MMKAKNLTIERTENPKPKPAEKDLIFGHNTTDHMLTIEWHKDIGWKEPRIGPIRDLQISPVAKVFHYSLETFEGMKAYKGTDGRIRLFRPQLNMERMNKSAQSLGLPGFSGDQFLECLKELLKTDMDWVPESKNASLYIRPTMIGTDPTLGVKTSKSALLYIILCPVGAYFTTGVLNPIALWADTEFIRAWPGGLGWAKVGGNYGPTVAPLNRAEKHGCQQVLWLYGKEHSVTEIGTMNIFMYWINENGEKELRTPPLNGLILPGITRLSLLDIARQWDGIKVVEEDFTMKDVVQASKEDRLLEIFGAGTACVVSPVDKILYKDHEILLPTASEGQSIAERLYRQIIDIQYGIIDSDWSIPV</sequence>
<dbReference type="InterPro" id="IPR043131">
    <property type="entry name" value="BCAT-like_N"/>
</dbReference>
<dbReference type="PhylomeDB" id="B3SBH7"/>
<evidence type="ECO:0000256" key="2">
    <source>
        <dbReference type="ARBA" id="ARBA00009320"/>
    </source>
</evidence>
<keyword evidence="6 10" id="KW-0663">Pyridoxal phosphate</keyword>
<evidence type="ECO:0000256" key="6">
    <source>
        <dbReference type="ARBA" id="ARBA00022898"/>
    </source>
</evidence>
<dbReference type="InterPro" id="IPR033939">
    <property type="entry name" value="BCAT_family"/>
</dbReference>
<evidence type="ECO:0000256" key="4">
    <source>
        <dbReference type="ARBA" id="ARBA00022605"/>
    </source>
</evidence>
<dbReference type="eggNOG" id="KOG0975">
    <property type="taxonomic scope" value="Eukaryota"/>
</dbReference>
<dbReference type="FunFam" id="3.30.470.10:FF:000002">
    <property type="entry name" value="Branched-chain-amino-acid aminotransferase"/>
    <property type="match status" value="1"/>
</dbReference>
<dbReference type="PANTHER" id="PTHR11825">
    <property type="entry name" value="SUBGROUP IIII AMINOTRANSFERASE"/>
    <property type="match status" value="1"/>
</dbReference>
<dbReference type="GeneID" id="6758874"/>
<name>B3SBH7_TRIAD</name>
<evidence type="ECO:0000256" key="9">
    <source>
        <dbReference type="RuleBase" id="RU004106"/>
    </source>
</evidence>
<dbReference type="KEGG" id="tad:TRIADDRAFT_61621"/>
<dbReference type="PIRSF" id="PIRSF006468">
    <property type="entry name" value="BCAT1"/>
    <property type="match status" value="1"/>
</dbReference>
<dbReference type="CTD" id="6758874"/>
<dbReference type="CDD" id="cd01557">
    <property type="entry name" value="BCAT_beta_family"/>
    <property type="match status" value="1"/>
</dbReference>
<dbReference type="InterPro" id="IPR018300">
    <property type="entry name" value="Aminotrans_IV_CS"/>
</dbReference>
<dbReference type="RefSeq" id="XP_002117639.1">
    <property type="nucleotide sequence ID" value="XM_002117603.1"/>
</dbReference>
<dbReference type="GO" id="GO:0052656">
    <property type="term" value="F:L-isoleucine-2-oxoglutarate transaminase activity"/>
    <property type="evidence" value="ECO:0007669"/>
    <property type="project" value="RHEA"/>
</dbReference>
<dbReference type="EMBL" id="DS985265">
    <property type="protein sequence ID" value="EDV19897.1"/>
    <property type="molecule type" value="Genomic_DNA"/>
</dbReference>
<evidence type="ECO:0000256" key="1">
    <source>
        <dbReference type="ARBA" id="ARBA00001933"/>
    </source>
</evidence>
<feature type="modified residue" description="N6-(pyridoxal phosphate)lysine" evidence="8">
    <location>
        <position position="199"/>
    </location>
</feature>
<protein>
    <recommendedName>
        <fullName evidence="11">Branched-chain-amino-acid aminotransferase</fullName>
        <ecNumber evidence="11">2.6.1.42</ecNumber>
    </recommendedName>
</protein>
<gene>
    <name evidence="13" type="ORF">TRIADDRAFT_61621</name>
</gene>
<dbReference type="EC" id="2.6.1.42" evidence="11"/>
<keyword evidence="3 11" id="KW-0032">Aminotransferase</keyword>
<keyword evidence="14" id="KW-1185">Reference proteome</keyword>
<dbReference type="NCBIfam" id="NF009897">
    <property type="entry name" value="PRK13357.1"/>
    <property type="match status" value="1"/>
</dbReference>
<dbReference type="HOGENOM" id="CLU_031922_0_2_1"/>
<evidence type="ECO:0000256" key="7">
    <source>
        <dbReference type="ARBA" id="ARBA00023304"/>
    </source>
</evidence>
<proteinExistence type="inferred from homology"/>
<dbReference type="SUPFAM" id="SSF56752">
    <property type="entry name" value="D-aminoacid aminotransferase-like PLP-dependent enzymes"/>
    <property type="match status" value="1"/>
</dbReference>
<dbReference type="GO" id="GO:0004084">
    <property type="term" value="F:branched-chain-amino-acid transaminase activity"/>
    <property type="evidence" value="ECO:0000318"/>
    <property type="project" value="GO_Central"/>
</dbReference>
<dbReference type="InterPro" id="IPR005786">
    <property type="entry name" value="B_amino_transII"/>
</dbReference>
<dbReference type="OrthoDB" id="1732691at2759"/>
<comment type="catalytic activity">
    <reaction evidence="11">
        <text>L-leucine + 2-oxoglutarate = 4-methyl-2-oxopentanoate + L-glutamate</text>
        <dbReference type="Rhea" id="RHEA:18321"/>
        <dbReference type="ChEBI" id="CHEBI:16810"/>
        <dbReference type="ChEBI" id="CHEBI:17865"/>
        <dbReference type="ChEBI" id="CHEBI:29985"/>
        <dbReference type="ChEBI" id="CHEBI:57427"/>
        <dbReference type="EC" id="2.6.1.42"/>
    </reaction>
</comment>
<dbReference type="GO" id="GO:0009099">
    <property type="term" value="P:L-valine biosynthetic process"/>
    <property type="evidence" value="ECO:0000318"/>
    <property type="project" value="GO_Central"/>
</dbReference>
<evidence type="ECO:0000256" key="8">
    <source>
        <dbReference type="PIRSR" id="PIRSR006468-1"/>
    </source>
</evidence>
<dbReference type="GO" id="GO:0009098">
    <property type="term" value="P:L-leucine biosynthetic process"/>
    <property type="evidence" value="ECO:0000318"/>
    <property type="project" value="GO_Central"/>
</dbReference>
<accession>B3SBH7</accession>
<evidence type="ECO:0000256" key="5">
    <source>
        <dbReference type="ARBA" id="ARBA00022679"/>
    </source>
</evidence>
<keyword evidence="4 11" id="KW-0028">Amino-acid biosynthesis</keyword>
<dbReference type="InterPro" id="IPR001544">
    <property type="entry name" value="Aminotrans_IV"/>
</dbReference>
<reference evidence="13 14" key="1">
    <citation type="journal article" date="2008" name="Nature">
        <title>The Trichoplax genome and the nature of placozoans.</title>
        <authorList>
            <person name="Srivastava M."/>
            <person name="Begovic E."/>
            <person name="Chapman J."/>
            <person name="Putnam N.H."/>
            <person name="Hellsten U."/>
            <person name="Kawashima T."/>
            <person name="Kuo A."/>
            <person name="Mitros T."/>
            <person name="Salamov A."/>
            <person name="Carpenter M.L."/>
            <person name="Signorovitch A.Y."/>
            <person name="Moreno M.A."/>
            <person name="Kamm K."/>
            <person name="Grimwood J."/>
            <person name="Schmutz J."/>
            <person name="Shapiro H."/>
            <person name="Grigoriev I.V."/>
            <person name="Buss L.W."/>
            <person name="Schierwater B."/>
            <person name="Dellaporta S.L."/>
            <person name="Rokhsar D.S."/>
        </authorList>
    </citation>
    <scope>NUCLEOTIDE SEQUENCE [LARGE SCALE GENOMIC DNA]</scope>
    <source>
        <strain evidence="13 14">Grell-BS-1999</strain>
    </source>
</reference>
<evidence type="ECO:0000256" key="10">
    <source>
        <dbReference type="RuleBase" id="RU004516"/>
    </source>
</evidence>
<dbReference type="InterPro" id="IPR036038">
    <property type="entry name" value="Aminotransferase-like"/>
</dbReference>
<dbReference type="PROSITE" id="PS00770">
    <property type="entry name" value="AA_TRANSFER_CLASS_4"/>
    <property type="match status" value="1"/>
</dbReference>
<dbReference type="Proteomes" id="UP000009022">
    <property type="component" value="Unassembled WGS sequence"/>
</dbReference>
<dbReference type="GO" id="GO:0005739">
    <property type="term" value="C:mitochondrion"/>
    <property type="evidence" value="ECO:0000318"/>
    <property type="project" value="GO_Central"/>
</dbReference>
<feature type="compositionally biased region" description="Basic and acidic residues" evidence="12">
    <location>
        <begin position="8"/>
        <end position="23"/>
    </location>
</feature>
<evidence type="ECO:0000256" key="12">
    <source>
        <dbReference type="SAM" id="MobiDB-lite"/>
    </source>
</evidence>
<organism evidence="13 14">
    <name type="scientific">Trichoplax adhaerens</name>
    <name type="common">Trichoplax reptans</name>
    <dbReference type="NCBI Taxonomy" id="10228"/>
    <lineage>
        <taxon>Eukaryota</taxon>
        <taxon>Metazoa</taxon>
        <taxon>Placozoa</taxon>
        <taxon>Uniplacotomia</taxon>
        <taxon>Trichoplacea</taxon>
        <taxon>Trichoplacidae</taxon>
        <taxon>Trichoplax</taxon>
    </lineage>
</organism>
<keyword evidence="5 11" id="KW-0808">Transferase</keyword>
<dbReference type="PANTHER" id="PTHR11825:SF44">
    <property type="entry name" value="BRANCHED-CHAIN-AMINO-ACID AMINOTRANSFERASE"/>
    <property type="match status" value="1"/>
</dbReference>
<dbReference type="FunCoup" id="B3SBH7">
    <property type="interactions" value="1532"/>
</dbReference>